<organism evidence="1 2">
    <name type="scientific">Streptohalobacillus salinus</name>
    <dbReference type="NCBI Taxonomy" id="621096"/>
    <lineage>
        <taxon>Bacteria</taxon>
        <taxon>Bacillati</taxon>
        <taxon>Bacillota</taxon>
        <taxon>Bacilli</taxon>
        <taxon>Bacillales</taxon>
        <taxon>Bacillaceae</taxon>
        <taxon>Streptohalobacillus</taxon>
    </lineage>
</organism>
<accession>A0A2V3WF42</accession>
<name>A0A2V3WF42_9BACI</name>
<sequence length="175" mass="20146">MKNLLVCIGFILFLVGCTDVREADQPDASMSLEEQIKTVMNQHDYPPHTIINYQIKHDYIYVFTDVNHALNVAVLEYASDQVEWIMGYDSISKMSILDPAYDDMPVLTVIKTDDPAITVVEVLGEPAFAFQSFETVTDDYRIGAKYWIHFTEMKQAYVDFENQNLPVHSVELFYD</sequence>
<dbReference type="PROSITE" id="PS51257">
    <property type="entry name" value="PROKAR_LIPOPROTEIN"/>
    <property type="match status" value="1"/>
</dbReference>
<dbReference type="AlphaFoldDB" id="A0A2V3WF42"/>
<dbReference type="OrthoDB" id="2974236at2"/>
<protein>
    <recommendedName>
        <fullName evidence="3">Lipoprotein</fullName>
    </recommendedName>
</protein>
<comment type="caution">
    <text evidence="1">The sequence shown here is derived from an EMBL/GenBank/DDBJ whole genome shotgun (WGS) entry which is preliminary data.</text>
</comment>
<keyword evidence="2" id="KW-1185">Reference proteome</keyword>
<gene>
    <name evidence="1" type="ORF">DES38_104205</name>
</gene>
<evidence type="ECO:0008006" key="3">
    <source>
        <dbReference type="Google" id="ProtNLM"/>
    </source>
</evidence>
<evidence type="ECO:0000313" key="2">
    <source>
        <dbReference type="Proteomes" id="UP000247922"/>
    </source>
</evidence>
<dbReference type="EMBL" id="QJJR01000004">
    <property type="protein sequence ID" value="PXW91771.1"/>
    <property type="molecule type" value="Genomic_DNA"/>
</dbReference>
<reference evidence="1 2" key="1">
    <citation type="submission" date="2018-05" db="EMBL/GenBank/DDBJ databases">
        <title>Genomic Encyclopedia of Type Strains, Phase IV (KMG-IV): sequencing the most valuable type-strain genomes for metagenomic binning, comparative biology and taxonomic classification.</title>
        <authorList>
            <person name="Goeker M."/>
        </authorList>
    </citation>
    <scope>NUCLEOTIDE SEQUENCE [LARGE SCALE GENOMIC DNA]</scope>
    <source>
        <strain evidence="1 2">DSM 22440</strain>
    </source>
</reference>
<proteinExistence type="predicted"/>
<evidence type="ECO:0000313" key="1">
    <source>
        <dbReference type="EMBL" id="PXW91771.1"/>
    </source>
</evidence>
<dbReference type="RefSeq" id="WP_146206355.1">
    <property type="nucleotide sequence ID" value="NZ_QJJR01000004.1"/>
</dbReference>
<dbReference type="Proteomes" id="UP000247922">
    <property type="component" value="Unassembled WGS sequence"/>
</dbReference>